<name>A0AA96RKX4_9BACL</name>
<proteinExistence type="predicted"/>
<dbReference type="KEGG" id="proo:MJB10_12390"/>
<evidence type="ECO:0000313" key="1">
    <source>
        <dbReference type="EMBL" id="WNR46848.1"/>
    </source>
</evidence>
<dbReference type="EMBL" id="CP130319">
    <property type="protein sequence ID" value="WNR46848.1"/>
    <property type="molecule type" value="Genomic_DNA"/>
</dbReference>
<reference evidence="1" key="1">
    <citation type="submission" date="2022-02" db="EMBL/GenBank/DDBJ databases">
        <title>Paenibacillus sp. MBLB1832 Whole Genome Shotgun Sequencing.</title>
        <authorList>
            <person name="Hwang C.Y."/>
            <person name="Cho E.-S."/>
            <person name="Seo M.-J."/>
        </authorList>
    </citation>
    <scope>NUCLEOTIDE SEQUENCE</scope>
    <source>
        <strain evidence="1">MBLB1832</strain>
    </source>
</reference>
<protein>
    <submittedName>
        <fullName evidence="1">Uncharacterized protein</fullName>
    </submittedName>
</protein>
<dbReference type="Proteomes" id="UP001304650">
    <property type="component" value="Chromosome"/>
</dbReference>
<accession>A0AA96RKX4</accession>
<dbReference type="RefSeq" id="WP_314805258.1">
    <property type="nucleotide sequence ID" value="NZ_CP130319.1"/>
</dbReference>
<dbReference type="AlphaFoldDB" id="A0AA96RKX4"/>
<evidence type="ECO:0000313" key="2">
    <source>
        <dbReference type="Proteomes" id="UP001304650"/>
    </source>
</evidence>
<sequence length="208" mass="24355">MRWLQGGPFLELSFIFNEPMKIEKVIAKLINTNVKIEVHNSPEHIQQFYEGYPYDEDDPHSVMIHRIEINLTVHTTRQRRAILFVEKISLELLSFSMCFFGDKDDAPEWNQPGIRDDELDEIICLLISLYRELKFSVGGLAIEEDMKGLFNVNKVWPNEKYNFANLTFKDNLHKFQAILVNQSLNEKLPEGQYTLIDNSCILYRNALN</sequence>
<organism evidence="1 2">
    <name type="scientific">Paenibacillus roseopurpureus</name>
    <dbReference type="NCBI Taxonomy" id="2918901"/>
    <lineage>
        <taxon>Bacteria</taxon>
        <taxon>Bacillati</taxon>
        <taxon>Bacillota</taxon>
        <taxon>Bacilli</taxon>
        <taxon>Bacillales</taxon>
        <taxon>Paenibacillaceae</taxon>
        <taxon>Paenibacillus</taxon>
    </lineage>
</organism>
<gene>
    <name evidence="1" type="ORF">MJB10_12390</name>
</gene>
<keyword evidence="2" id="KW-1185">Reference proteome</keyword>